<organism evidence="9 10">
    <name type="scientific">Fusarium tjaetaba</name>
    <dbReference type="NCBI Taxonomy" id="1567544"/>
    <lineage>
        <taxon>Eukaryota</taxon>
        <taxon>Fungi</taxon>
        <taxon>Dikarya</taxon>
        <taxon>Ascomycota</taxon>
        <taxon>Pezizomycotina</taxon>
        <taxon>Sordariomycetes</taxon>
        <taxon>Hypocreomycetidae</taxon>
        <taxon>Hypocreales</taxon>
        <taxon>Nectriaceae</taxon>
        <taxon>Fusarium</taxon>
        <taxon>Fusarium fujikuroi species complex</taxon>
    </lineage>
</organism>
<dbReference type="Pfam" id="PF24883">
    <property type="entry name" value="NPHP3_N"/>
    <property type="match status" value="1"/>
</dbReference>
<dbReference type="SUPFAM" id="SSF52540">
    <property type="entry name" value="P-loop containing nucleoside triphosphate hydrolases"/>
    <property type="match status" value="1"/>
</dbReference>
<dbReference type="InterPro" id="IPR010497">
    <property type="entry name" value="Epoxide_hydro_N"/>
</dbReference>
<feature type="region of interest" description="Disordered" evidence="7">
    <location>
        <begin position="404"/>
        <end position="463"/>
    </location>
</feature>
<dbReference type="InterPro" id="IPR001680">
    <property type="entry name" value="WD40_rpt"/>
</dbReference>
<dbReference type="Proteomes" id="UP000530670">
    <property type="component" value="Unassembled WGS sequence"/>
</dbReference>
<evidence type="ECO:0000259" key="8">
    <source>
        <dbReference type="PROSITE" id="PS50837"/>
    </source>
</evidence>
<feature type="repeat" description="WD" evidence="5">
    <location>
        <begin position="1275"/>
        <end position="1316"/>
    </location>
</feature>
<feature type="compositionally biased region" description="Basic and acidic residues" evidence="7">
    <location>
        <begin position="416"/>
        <end position="425"/>
    </location>
</feature>
<reference evidence="9 10" key="1">
    <citation type="submission" date="2020-05" db="EMBL/GenBank/DDBJ databases">
        <title>Identification and distribution of gene clusters putatively required for synthesis of sphingolipid metabolism inhibitors in phylogenetically diverse species of the filamentous fungus Fusarium.</title>
        <authorList>
            <person name="Kim H.-S."/>
            <person name="Busman M."/>
            <person name="Brown D.W."/>
            <person name="Divon H."/>
            <person name="Uhlig S."/>
            <person name="Proctor R.H."/>
        </authorList>
    </citation>
    <scope>NUCLEOTIDE SEQUENCE [LARGE SCALE GENOMIC DNA]</scope>
    <source>
        <strain evidence="9 10">NRRL 66243</strain>
    </source>
</reference>
<dbReference type="GeneID" id="59305006"/>
<name>A0A8H5VSX8_9HYPO</name>
<dbReference type="PROSITE" id="PS50837">
    <property type="entry name" value="NACHT"/>
    <property type="match status" value="1"/>
</dbReference>
<dbReference type="InterPro" id="IPR007111">
    <property type="entry name" value="NACHT_NTPase"/>
</dbReference>
<evidence type="ECO:0000256" key="5">
    <source>
        <dbReference type="PROSITE-ProRule" id="PRU00221"/>
    </source>
</evidence>
<dbReference type="PRINTS" id="PR00412">
    <property type="entry name" value="EPOXHYDRLASE"/>
</dbReference>
<feature type="domain" description="NACHT" evidence="8">
    <location>
        <begin position="754"/>
        <end position="901"/>
    </location>
</feature>
<dbReference type="InterPro" id="IPR000639">
    <property type="entry name" value="Epox_hydrolase-like"/>
</dbReference>
<dbReference type="SUPFAM" id="SSF53474">
    <property type="entry name" value="alpha/beta-Hydrolases"/>
    <property type="match status" value="1"/>
</dbReference>
<keyword evidence="10" id="KW-1185">Reference proteome</keyword>
<sequence>MSANYSTIPASAVKQPKPFIVHHTDEQLRDFKIDIESAKLGLATYENLQQDRKYGITSQWLREAVAAWKGFDWRKVEGQVNRFPNFTAEVDDNGVSYIIHFMALFSRRDDAVPVLALHGWPGSFLEFLPIFSRLSAKYNPKELPYHIIVPSLPGYAYSSAPPLDRDFRLENAANILDSLMVQLGFENGYVVQGGDVGSKIARVLGGTFPRAKAIHLNFSIMPDPGNIDESVYDDLEREGLKRAEWFHKFGSAYALMHATKPATIGLALSASPVSLLAWIGEKFLDWTDDDLPLDAVLESVSLYWLTQCFPTSLWPYRQLFTPGNIGAHENPVWHINKPLGMSWFPKEIAPVPEAWTATTGDLVLFKKHDKGGHFAAMEHPQVLLADLEEFINIRLFNAKEGKEEKVESSVASSSVDDPRPPRDPDTIADPQPPPINSKLPLVANKTEKESKRNELQEKLSNDAYDRLRQSDNKYIAQYEEILVSELKKDNPDGDPVSLGNSHEERWRQMQRLVEIGLSKTENEAKIYEKVNDGLELFGTVRALVEPAVSAVPQAAIPWVGVCFILEVISNPAKQPGIHQLLLEDNLKSEEDDEETALTKLRLELQPLILDLYQKFLSYIIESVCYFQKNRATAFLKSVVNIDYWSGKLKGIEASENEFDKQSQQYNTTESRDRLKSLVIGVKSIEKAIDRQTEQQKKLNEDESNRLCLRALYTTNPLYDKERIEEEKGGLLSHCYSWIFLTDGFQTWRQYSDCKLLWIKGDPGKGKTMLLCGIIDRLDETTPGLISCFFYQATRNHQNSATAVLRGIIWSLAHQHPALVSHVRSEFDSAGEQAFNGPNNWEILSSILRRMISDSSNRVPEGTTMVIDALDECTKDNKKLLDLIVDLCANERSKVRWVVSSRNWVEFQDAFMKKTIASQRAILSLEDNEEAKQSINRAVNAYIEYKVEELERIKETKLEPEVHNILAEKSSSTFLWVALACQKLLSSDIDDWQILDELKGLPSGLKDLYRRTLQEVKDSSHASQCRDILAVAALVHRPLSLAELSSSTQSLSQHSNRLDALKKQVLRCKGFLVVTGDVVSFMHQSAKDFLLEDQLAKEFIWEGKKEEQISESILRVRQTILIAMLETMKKTLKYDIYDLQKPGADVPYVDRKDALDPLDSVRYACCYWADHIAIFGDKIAIATLEFLKASVLYWLEACSLLGKVPIALLAIQRLKILALDLPISEDWSACIQTLEGHTSTVSNMAFSGNGKWLASTSYDCTIRIWDVATGVCLQTVNSPYVEVQAIAFSSDSSCLASASENCTIDFWDTKSEEFSKTQTVDTRGTVIIGLVFSPDDEWLASWSSEPKIQIRNAKTGDCIYNVTVEQRLPIGPEVRFSFSSDSQRILLGSEQPGIRDIFGCKWTAHPEIHPERLLTSAFSSDGTWVGHAFGEHGHSIWTFSEADSHRVVDFLKDDGASAILNDGKQVATCTEYPFRLAIADTTTGAVAFADPQTGTEAGRGLPMAMAWSADSQWLAVGGVGANGQIGIWDPKAIKDGSMTNEIRKRIKSMAFSTDGQMFASGSEDGIIEIMDMTRPGTSLLTLKGHDSPVYAIMFSTSGKMLATQCQIDLRLTTTCHWSMAFSADDSQFAFVQGEHIIEVHDLADQGMYELQSDHVSCLVFSPDGLSLAAGDMLGNVKVWDLRAKNAPEWNIRIQSLIFTCHCLFV</sequence>
<feature type="compositionally biased region" description="Basic and acidic residues" evidence="7">
    <location>
        <begin position="445"/>
        <end position="463"/>
    </location>
</feature>
<feature type="repeat" description="WD" evidence="5">
    <location>
        <begin position="1647"/>
        <end position="1681"/>
    </location>
</feature>
<feature type="coiled-coil region" evidence="6">
    <location>
        <begin position="651"/>
        <end position="704"/>
    </location>
</feature>
<dbReference type="InterPro" id="IPR015943">
    <property type="entry name" value="WD40/YVTN_repeat-like_dom_sf"/>
</dbReference>
<dbReference type="Gene3D" id="2.130.10.10">
    <property type="entry name" value="YVTN repeat-like/Quinoprotein amine dehydrogenase"/>
    <property type="match status" value="3"/>
</dbReference>
<dbReference type="SUPFAM" id="SSF50969">
    <property type="entry name" value="YVTN repeat-like/Quinoprotein amine dehydrogenase"/>
    <property type="match status" value="1"/>
</dbReference>
<protein>
    <submittedName>
        <fullName evidence="9">Epoxide hydrolase</fullName>
    </submittedName>
</protein>
<dbReference type="GO" id="GO:0004301">
    <property type="term" value="F:epoxide hydrolase activity"/>
    <property type="evidence" value="ECO:0007669"/>
    <property type="project" value="TreeGrafter"/>
</dbReference>
<keyword evidence="2 5" id="KW-0853">WD repeat</keyword>
<evidence type="ECO:0000313" key="9">
    <source>
        <dbReference type="EMBL" id="KAF5636257.1"/>
    </source>
</evidence>
<dbReference type="InterPro" id="IPR011044">
    <property type="entry name" value="Quino_amine_DH_bsu"/>
</dbReference>
<keyword evidence="6" id="KW-0175">Coiled coil</keyword>
<dbReference type="SUPFAM" id="SSF82171">
    <property type="entry name" value="DPP6 N-terminal domain-like"/>
    <property type="match status" value="1"/>
</dbReference>
<dbReference type="PROSITE" id="PS00678">
    <property type="entry name" value="WD_REPEATS_1"/>
    <property type="match status" value="1"/>
</dbReference>
<feature type="repeat" description="WD" evidence="5">
    <location>
        <begin position="1233"/>
        <end position="1274"/>
    </location>
</feature>
<evidence type="ECO:0000256" key="1">
    <source>
        <dbReference type="ARBA" id="ARBA00010088"/>
    </source>
</evidence>
<gene>
    <name evidence="9" type="ORF">FTJAE_6154</name>
</gene>
<dbReference type="Pfam" id="PF00400">
    <property type="entry name" value="WD40"/>
    <property type="match status" value="6"/>
</dbReference>
<comment type="similarity">
    <text evidence="1">Belongs to the peptidase S33 family.</text>
</comment>
<evidence type="ECO:0000313" key="10">
    <source>
        <dbReference type="Proteomes" id="UP000530670"/>
    </source>
</evidence>
<dbReference type="PANTHER" id="PTHR21661">
    <property type="entry name" value="EPOXIDE HYDROLASE 1-RELATED"/>
    <property type="match status" value="1"/>
</dbReference>
<dbReference type="PANTHER" id="PTHR21661:SF39">
    <property type="entry name" value="HYDROLASE, PUTATIVE (AFU_ORTHOLOGUE AFUA_3G08960)-RELATED"/>
    <property type="match status" value="1"/>
</dbReference>
<proteinExistence type="inferred from homology"/>
<dbReference type="InterPro" id="IPR019775">
    <property type="entry name" value="WD40_repeat_CS"/>
</dbReference>
<dbReference type="PROSITE" id="PS50082">
    <property type="entry name" value="WD_REPEATS_2"/>
    <property type="match status" value="3"/>
</dbReference>
<accession>A0A8H5VSX8</accession>
<dbReference type="Pfam" id="PF06441">
    <property type="entry name" value="EHN"/>
    <property type="match status" value="1"/>
</dbReference>
<evidence type="ECO:0000256" key="2">
    <source>
        <dbReference type="ARBA" id="ARBA00022574"/>
    </source>
</evidence>
<comment type="caution">
    <text evidence="9">The sequence shown here is derived from an EMBL/GenBank/DDBJ whole genome shotgun (WGS) entry which is preliminary data.</text>
</comment>
<evidence type="ECO:0000256" key="4">
    <source>
        <dbReference type="ARBA" id="ARBA00022801"/>
    </source>
</evidence>
<dbReference type="InterPro" id="IPR027417">
    <property type="entry name" value="P-loop_NTPase"/>
</dbReference>
<dbReference type="SMART" id="SM00320">
    <property type="entry name" value="WD40"/>
    <property type="match status" value="7"/>
</dbReference>
<dbReference type="Gene3D" id="3.40.50.1820">
    <property type="entry name" value="alpha/beta hydrolase"/>
    <property type="match status" value="1"/>
</dbReference>
<dbReference type="InterPro" id="IPR056884">
    <property type="entry name" value="NPHP3-like_N"/>
</dbReference>
<dbReference type="InterPro" id="IPR029058">
    <property type="entry name" value="AB_hydrolase_fold"/>
</dbReference>
<evidence type="ECO:0000256" key="3">
    <source>
        <dbReference type="ARBA" id="ARBA00022737"/>
    </source>
</evidence>
<dbReference type="GO" id="GO:0097176">
    <property type="term" value="P:epoxide metabolic process"/>
    <property type="evidence" value="ECO:0007669"/>
    <property type="project" value="TreeGrafter"/>
</dbReference>
<dbReference type="RefSeq" id="XP_037206749.1">
    <property type="nucleotide sequence ID" value="XM_037352736.1"/>
</dbReference>
<keyword evidence="4 9" id="KW-0378">Hydrolase</keyword>
<keyword evidence="3" id="KW-0677">Repeat</keyword>
<dbReference type="OrthoDB" id="1405595at2759"/>
<dbReference type="Gene3D" id="3.40.50.300">
    <property type="entry name" value="P-loop containing nucleotide triphosphate hydrolases"/>
    <property type="match status" value="1"/>
</dbReference>
<dbReference type="InterPro" id="IPR031359">
    <property type="entry name" value="NACHT_N"/>
</dbReference>
<dbReference type="PROSITE" id="PS50294">
    <property type="entry name" value="WD_REPEATS_REGION"/>
    <property type="match status" value="2"/>
</dbReference>
<dbReference type="Pfam" id="PF17100">
    <property type="entry name" value="NACHT_N"/>
    <property type="match status" value="1"/>
</dbReference>
<dbReference type="EMBL" id="JAAQRI010000120">
    <property type="protein sequence ID" value="KAF5636257.1"/>
    <property type="molecule type" value="Genomic_DNA"/>
</dbReference>
<evidence type="ECO:0000256" key="7">
    <source>
        <dbReference type="SAM" id="MobiDB-lite"/>
    </source>
</evidence>
<evidence type="ECO:0000256" key="6">
    <source>
        <dbReference type="SAM" id="Coils"/>
    </source>
</evidence>